<organism evidence="1 2">
    <name type="scientific">Capsicum baccatum</name>
    <name type="common">Peruvian pepper</name>
    <dbReference type="NCBI Taxonomy" id="33114"/>
    <lineage>
        <taxon>Eukaryota</taxon>
        <taxon>Viridiplantae</taxon>
        <taxon>Streptophyta</taxon>
        <taxon>Embryophyta</taxon>
        <taxon>Tracheophyta</taxon>
        <taxon>Spermatophyta</taxon>
        <taxon>Magnoliopsida</taxon>
        <taxon>eudicotyledons</taxon>
        <taxon>Gunneridae</taxon>
        <taxon>Pentapetalae</taxon>
        <taxon>asterids</taxon>
        <taxon>lamiids</taxon>
        <taxon>Solanales</taxon>
        <taxon>Solanaceae</taxon>
        <taxon>Solanoideae</taxon>
        <taxon>Capsiceae</taxon>
        <taxon>Capsicum</taxon>
    </lineage>
</organism>
<accession>A0A2G2WTP1</accession>
<comment type="caution">
    <text evidence="1">The sequence shown here is derived from an EMBL/GenBank/DDBJ whole genome shotgun (WGS) entry which is preliminary data.</text>
</comment>
<dbReference type="InterPro" id="IPR027417">
    <property type="entry name" value="P-loop_NTPase"/>
</dbReference>
<gene>
    <name evidence="1" type="ORF">CQW23_12759</name>
</gene>
<dbReference type="OrthoDB" id="1720443at2759"/>
<dbReference type="AlphaFoldDB" id="A0A2G2WTP1"/>
<protein>
    <submittedName>
        <fullName evidence="1">Uncharacterized protein</fullName>
    </submittedName>
</protein>
<reference evidence="2" key="2">
    <citation type="journal article" date="2017" name="J. Anim. Genet.">
        <title>Multiple reference genome sequences of hot pepper reveal the massive evolution of plant disease resistance genes by retroduplication.</title>
        <authorList>
            <person name="Kim S."/>
            <person name="Park J."/>
            <person name="Yeom S.-I."/>
            <person name="Kim Y.-M."/>
            <person name="Seo E."/>
            <person name="Kim K.-T."/>
            <person name="Kim M.-S."/>
            <person name="Lee J.M."/>
            <person name="Cheong K."/>
            <person name="Shin H.-S."/>
            <person name="Kim S.-B."/>
            <person name="Han K."/>
            <person name="Lee J."/>
            <person name="Park M."/>
            <person name="Lee H.-A."/>
            <person name="Lee H.-Y."/>
            <person name="Lee Y."/>
            <person name="Oh S."/>
            <person name="Lee J.H."/>
            <person name="Choi E."/>
            <person name="Choi E."/>
            <person name="Lee S.E."/>
            <person name="Jeon J."/>
            <person name="Kim H."/>
            <person name="Choi G."/>
            <person name="Song H."/>
            <person name="Lee J."/>
            <person name="Lee S.-C."/>
            <person name="Kwon J.-K."/>
            <person name="Lee H.-Y."/>
            <person name="Koo N."/>
            <person name="Hong Y."/>
            <person name="Kim R.W."/>
            <person name="Kang W.-H."/>
            <person name="Huh J.H."/>
            <person name="Kang B.-C."/>
            <person name="Yang T.-J."/>
            <person name="Lee Y.-H."/>
            <person name="Bennetzen J.L."/>
            <person name="Choi D."/>
        </authorList>
    </citation>
    <scope>NUCLEOTIDE SEQUENCE [LARGE SCALE GENOMIC DNA]</scope>
    <source>
        <strain evidence="2">cv. PBC81</strain>
    </source>
</reference>
<evidence type="ECO:0000313" key="1">
    <source>
        <dbReference type="EMBL" id="PHT48551.1"/>
    </source>
</evidence>
<dbReference type="Proteomes" id="UP000224567">
    <property type="component" value="Unassembled WGS sequence"/>
</dbReference>
<reference evidence="1 2" key="1">
    <citation type="journal article" date="2017" name="Genome Biol.">
        <title>New reference genome sequences of hot pepper reveal the massive evolution of plant disease-resistance genes by retroduplication.</title>
        <authorList>
            <person name="Kim S."/>
            <person name="Park J."/>
            <person name="Yeom S.I."/>
            <person name="Kim Y.M."/>
            <person name="Seo E."/>
            <person name="Kim K.T."/>
            <person name="Kim M.S."/>
            <person name="Lee J.M."/>
            <person name="Cheong K."/>
            <person name="Shin H.S."/>
            <person name="Kim S.B."/>
            <person name="Han K."/>
            <person name="Lee J."/>
            <person name="Park M."/>
            <person name="Lee H.A."/>
            <person name="Lee H.Y."/>
            <person name="Lee Y."/>
            <person name="Oh S."/>
            <person name="Lee J.H."/>
            <person name="Choi E."/>
            <person name="Choi E."/>
            <person name="Lee S.E."/>
            <person name="Jeon J."/>
            <person name="Kim H."/>
            <person name="Choi G."/>
            <person name="Song H."/>
            <person name="Lee J."/>
            <person name="Lee S.C."/>
            <person name="Kwon J.K."/>
            <person name="Lee H.Y."/>
            <person name="Koo N."/>
            <person name="Hong Y."/>
            <person name="Kim R.W."/>
            <person name="Kang W.H."/>
            <person name="Huh J.H."/>
            <person name="Kang B.C."/>
            <person name="Yang T.J."/>
            <person name="Lee Y.H."/>
            <person name="Bennetzen J.L."/>
            <person name="Choi D."/>
        </authorList>
    </citation>
    <scope>NUCLEOTIDE SEQUENCE [LARGE SCALE GENOMIC DNA]</scope>
    <source>
        <strain evidence="2">cv. PBC81</strain>
    </source>
</reference>
<dbReference type="STRING" id="33114.A0A2G2WTP1"/>
<name>A0A2G2WTP1_CAPBA</name>
<keyword evidence="2" id="KW-1185">Reference proteome</keyword>
<dbReference type="EMBL" id="MLFT02000005">
    <property type="protein sequence ID" value="PHT48551.1"/>
    <property type="molecule type" value="Genomic_DNA"/>
</dbReference>
<sequence length="141" mass="15033">MISSELVMCPPLHHVPMASSIPVVCVENSGRCNKNELDEKILPNGTAWIPSLLQTITDVVLSESNGILVDQKLIEGPNPNNKGKLLIPLIAAFQDGPAAPGKRIEEASDYFMHAPLGSGGYSSVGRAPLLQLGRCDYGLDV</sequence>
<proteinExistence type="predicted"/>
<evidence type="ECO:0000313" key="2">
    <source>
        <dbReference type="Proteomes" id="UP000224567"/>
    </source>
</evidence>
<dbReference type="Gene3D" id="3.40.50.300">
    <property type="entry name" value="P-loop containing nucleotide triphosphate hydrolases"/>
    <property type="match status" value="1"/>
</dbReference>